<dbReference type="EMBL" id="JABFOF010000011">
    <property type="protein sequence ID" value="KAG2372265.1"/>
    <property type="molecule type" value="Genomic_DNA"/>
</dbReference>
<evidence type="ECO:0000313" key="2">
    <source>
        <dbReference type="EMBL" id="KAG2372265.1"/>
    </source>
</evidence>
<protein>
    <submittedName>
        <fullName evidence="2">Uncharacterized protein</fullName>
    </submittedName>
</protein>
<evidence type="ECO:0000313" key="3">
    <source>
        <dbReference type="Proteomes" id="UP000743370"/>
    </source>
</evidence>
<feature type="compositionally biased region" description="Basic and acidic residues" evidence="1">
    <location>
        <begin position="8"/>
        <end position="23"/>
    </location>
</feature>
<gene>
    <name evidence="2" type="ORF">HKW66_Vig0208670</name>
</gene>
<dbReference type="Proteomes" id="UP000743370">
    <property type="component" value="Unassembled WGS sequence"/>
</dbReference>
<dbReference type="AlphaFoldDB" id="A0A8T0JJ08"/>
<sequence length="111" mass="11918">MATVGRNYTRDAEETEGRKEGFGEAHVGADVVVGDNVDVVEEVPFNKVLAASSPRCLAALTPRRLDTSPPRRLDLATSSFPPRPCRLDLTLPYLDCSGGKCAIQANLGLFS</sequence>
<name>A0A8T0JJ08_PHAAN</name>
<proteinExistence type="predicted"/>
<feature type="region of interest" description="Disordered" evidence="1">
    <location>
        <begin position="1"/>
        <end position="23"/>
    </location>
</feature>
<comment type="caution">
    <text evidence="2">The sequence shown here is derived from an EMBL/GenBank/DDBJ whole genome shotgun (WGS) entry which is preliminary data.</text>
</comment>
<accession>A0A8T0JJ08</accession>
<reference evidence="2 3" key="1">
    <citation type="submission" date="2020-05" db="EMBL/GenBank/DDBJ databases">
        <title>Vigna angularis (adzuki bean) Var. LongXiaoDou No. 4 denovo assembly.</title>
        <authorList>
            <person name="Xiang H."/>
        </authorList>
    </citation>
    <scope>NUCLEOTIDE SEQUENCE [LARGE SCALE GENOMIC DNA]</scope>
    <source>
        <tissue evidence="2">Leaf</tissue>
    </source>
</reference>
<organism evidence="2 3">
    <name type="scientific">Phaseolus angularis</name>
    <name type="common">Azuki bean</name>
    <name type="synonym">Vigna angularis</name>
    <dbReference type="NCBI Taxonomy" id="3914"/>
    <lineage>
        <taxon>Eukaryota</taxon>
        <taxon>Viridiplantae</taxon>
        <taxon>Streptophyta</taxon>
        <taxon>Embryophyta</taxon>
        <taxon>Tracheophyta</taxon>
        <taxon>Spermatophyta</taxon>
        <taxon>Magnoliopsida</taxon>
        <taxon>eudicotyledons</taxon>
        <taxon>Gunneridae</taxon>
        <taxon>Pentapetalae</taxon>
        <taxon>rosids</taxon>
        <taxon>fabids</taxon>
        <taxon>Fabales</taxon>
        <taxon>Fabaceae</taxon>
        <taxon>Papilionoideae</taxon>
        <taxon>50 kb inversion clade</taxon>
        <taxon>NPAAA clade</taxon>
        <taxon>indigoferoid/millettioid clade</taxon>
        <taxon>Phaseoleae</taxon>
        <taxon>Vigna</taxon>
    </lineage>
</organism>
<evidence type="ECO:0000256" key="1">
    <source>
        <dbReference type="SAM" id="MobiDB-lite"/>
    </source>
</evidence>